<gene>
    <name evidence="1" type="ORF">H5S09_07440</name>
</gene>
<organism evidence="1 2">
    <name type="scientific">Limosilactobacillus rudii</name>
    <dbReference type="NCBI Taxonomy" id="2759755"/>
    <lineage>
        <taxon>Bacteria</taxon>
        <taxon>Bacillati</taxon>
        <taxon>Bacillota</taxon>
        <taxon>Bacilli</taxon>
        <taxon>Lactobacillales</taxon>
        <taxon>Lactobacillaceae</taxon>
        <taxon>Limosilactobacillus</taxon>
    </lineage>
</organism>
<dbReference type="Proteomes" id="UP000517106">
    <property type="component" value="Unassembled WGS sequence"/>
</dbReference>
<sequence length="327" mass="38579">MKMLKESGLTAHAQLGLILNRHLHAEIDENNFLQLLSKKYQLAPQLTPTSYFYPYFRDLVVDSYSSSKGLADDLLGRKIHLFRSYLDRQNISFIRNYHSPHLPPNATDLQRLLCYLQDNHLKADFKTGASFHNRYHDSFLYPHNMKVQLTRNSIRYTKNPARMIEFIINIDSGDFVSQWNVYHHTATGLIDSNPDHYSLNQLQQVANTESFNYGIPYGGRLVVGKYRHMHRQLDINQPPNSKIRRVAKDYWRFSQDYDHNGNYADLIKSPRDVIAWRKVPVNQRFSIYMDYVEYLRCHQIKNNGINAYFSVMPKYHQFCAHWKEGLL</sequence>
<dbReference type="AlphaFoldDB" id="A0A7W3YNY1"/>
<dbReference type="EMBL" id="JACIVA010000050">
    <property type="protein sequence ID" value="MBB1097772.1"/>
    <property type="molecule type" value="Genomic_DNA"/>
</dbReference>
<reference evidence="1 2" key="1">
    <citation type="submission" date="2020-07" db="EMBL/GenBank/DDBJ databases">
        <title>Description of Limosilactobacillus balticus sp. nov., Limosilactobacillus agrestis sp. nov., Limosilactobacillus albertensis sp. nov., Limosilactobacillus rudii sp. nov., Limosilactobacillus fastidiosus sp. nov., five novel Limosilactobacillus species isolated from the vertebrate gastrointestinal tract, and proposal of 6 subspecies of Limosilactobacillus reuteri adapted to the gastrointestinal tract of specific vertebrate hosts.</title>
        <authorList>
            <person name="Li F."/>
            <person name="Cheng C."/>
            <person name="Zheng J."/>
            <person name="Quevedo R.M."/>
            <person name="Li J."/>
            <person name="Roos S."/>
            <person name="Gaenzle M.G."/>
            <person name="Walter J."/>
        </authorList>
    </citation>
    <scope>NUCLEOTIDE SEQUENCE [LARGE SCALE GENOMIC DNA]</scope>
    <source>
        <strain evidence="1 2">STM2_1</strain>
    </source>
</reference>
<proteinExistence type="predicted"/>
<dbReference type="InterPro" id="IPR021462">
    <property type="entry name" value="DUF3114"/>
</dbReference>
<evidence type="ECO:0000313" key="2">
    <source>
        <dbReference type="Proteomes" id="UP000517106"/>
    </source>
</evidence>
<name>A0A7W3YNY1_9LACO</name>
<keyword evidence="2" id="KW-1185">Reference proteome</keyword>
<evidence type="ECO:0000313" key="1">
    <source>
        <dbReference type="EMBL" id="MBB1097772.1"/>
    </source>
</evidence>
<protein>
    <submittedName>
        <fullName evidence="1">DUF3114 domain-containing protein</fullName>
    </submittedName>
</protein>
<accession>A0A7W3YNY1</accession>
<comment type="caution">
    <text evidence="1">The sequence shown here is derived from an EMBL/GenBank/DDBJ whole genome shotgun (WGS) entry which is preliminary data.</text>
</comment>
<dbReference type="Pfam" id="PF11311">
    <property type="entry name" value="DUF3114"/>
    <property type="match status" value="1"/>
</dbReference>